<organism evidence="3">
    <name type="scientific">Magallana gigas</name>
    <name type="common">Pacific oyster</name>
    <name type="synonym">Crassostrea gigas</name>
    <dbReference type="NCBI Taxonomy" id="29159"/>
    <lineage>
        <taxon>Eukaryota</taxon>
        <taxon>Metazoa</taxon>
        <taxon>Spiralia</taxon>
        <taxon>Lophotrochozoa</taxon>
        <taxon>Mollusca</taxon>
        <taxon>Bivalvia</taxon>
        <taxon>Autobranchia</taxon>
        <taxon>Pteriomorphia</taxon>
        <taxon>Ostreida</taxon>
        <taxon>Ostreoidea</taxon>
        <taxon>Ostreidae</taxon>
        <taxon>Magallana</taxon>
    </lineage>
</organism>
<reference evidence="3" key="1">
    <citation type="journal article" date="2012" name="Nature">
        <title>The oyster genome reveals stress adaptation and complexity of shell formation.</title>
        <authorList>
            <person name="Zhang G."/>
            <person name="Fang X."/>
            <person name="Guo X."/>
            <person name="Li L."/>
            <person name="Luo R."/>
            <person name="Xu F."/>
            <person name="Yang P."/>
            <person name="Zhang L."/>
            <person name="Wang X."/>
            <person name="Qi H."/>
            <person name="Xiong Z."/>
            <person name="Que H."/>
            <person name="Xie Y."/>
            <person name="Holland P.W."/>
            <person name="Paps J."/>
            <person name="Zhu Y."/>
            <person name="Wu F."/>
            <person name="Chen Y."/>
            <person name="Wang J."/>
            <person name="Peng C."/>
            <person name="Meng J."/>
            <person name="Yang L."/>
            <person name="Liu J."/>
            <person name="Wen B."/>
            <person name="Zhang N."/>
            <person name="Huang Z."/>
            <person name="Zhu Q."/>
            <person name="Feng Y."/>
            <person name="Mount A."/>
            <person name="Hedgecock D."/>
            <person name="Xu Z."/>
            <person name="Liu Y."/>
            <person name="Domazet-Loso T."/>
            <person name="Du Y."/>
            <person name="Sun X."/>
            <person name="Zhang S."/>
            <person name="Liu B."/>
            <person name="Cheng P."/>
            <person name="Jiang X."/>
            <person name="Li J."/>
            <person name="Fan D."/>
            <person name="Wang W."/>
            <person name="Fu W."/>
            <person name="Wang T."/>
            <person name="Wang B."/>
            <person name="Zhang J."/>
            <person name="Peng Z."/>
            <person name="Li Y."/>
            <person name="Li N."/>
            <person name="Wang J."/>
            <person name="Chen M."/>
            <person name="He Y."/>
            <person name="Tan F."/>
            <person name="Song X."/>
            <person name="Zheng Q."/>
            <person name="Huang R."/>
            <person name="Yang H."/>
            <person name="Du X."/>
            <person name="Chen L."/>
            <person name="Yang M."/>
            <person name="Gaffney P.M."/>
            <person name="Wang S."/>
            <person name="Luo L."/>
            <person name="She Z."/>
            <person name="Ming Y."/>
            <person name="Huang W."/>
            <person name="Zhang S."/>
            <person name="Huang B."/>
            <person name="Zhang Y."/>
            <person name="Qu T."/>
            <person name="Ni P."/>
            <person name="Miao G."/>
            <person name="Wang J."/>
            <person name="Wang Q."/>
            <person name="Steinberg C.E."/>
            <person name="Wang H."/>
            <person name="Li N."/>
            <person name="Qian L."/>
            <person name="Zhang G."/>
            <person name="Li Y."/>
            <person name="Yang H."/>
            <person name="Liu X."/>
            <person name="Wang J."/>
            <person name="Yin Y."/>
            <person name="Wang J."/>
        </authorList>
    </citation>
    <scope>NUCLEOTIDE SEQUENCE [LARGE SCALE GENOMIC DNA]</scope>
    <source>
        <strain evidence="3">05x7-T-G4-1.051#20</strain>
    </source>
</reference>
<dbReference type="HOGENOM" id="CLU_769978_0_0_1"/>
<evidence type="ECO:0000313" key="3">
    <source>
        <dbReference type="EMBL" id="EKC38644.1"/>
    </source>
</evidence>
<sequence length="360" mass="39213">MAASPQARSEHTEHIAKRDVHVSNVSHLAVQDMSSAYPIPSLKQEVHAVTLTISGSAAVGLLLGMATMKASNNVIRSQENPSYDENVVLMNNEPDRNADSSLTLANGINMSVDTITTVSTHVTSMVSLPTSSTPTSANTEVWIKSGIGIGGFLLGIILTILIFRCKRKGDTKEVINTTSNGKVTNGRTPEEMDDIIRHYISGANTIKKQWGDTEDHHISQPVDDVIGVSRNPDAHVAGQNQYIDPVYPGPDVPNSEYTNSGLVQDYRGDESEHLVGDPGLGENYFYLQKDFVEVNGHDVGVTYGAENGEQYSGLMHDQYQYDPQDVGTQGVHPDNYFLLQKDFIPGLDIDSQDQSQVTVL</sequence>
<evidence type="ECO:0000256" key="1">
    <source>
        <dbReference type="SAM" id="MobiDB-lite"/>
    </source>
</evidence>
<feature type="transmembrane region" description="Helical" evidence="2">
    <location>
        <begin position="141"/>
        <end position="163"/>
    </location>
</feature>
<dbReference type="InParanoid" id="K1R553"/>
<keyword evidence="2" id="KW-0472">Membrane</keyword>
<accession>K1R553</accession>
<dbReference type="EMBL" id="JH817024">
    <property type="protein sequence ID" value="EKC38644.1"/>
    <property type="molecule type" value="Genomic_DNA"/>
</dbReference>
<dbReference type="AlphaFoldDB" id="K1R553"/>
<feature type="region of interest" description="Disordered" evidence="1">
    <location>
        <begin position="1"/>
        <end position="20"/>
    </location>
</feature>
<feature type="compositionally biased region" description="Basic and acidic residues" evidence="1">
    <location>
        <begin position="8"/>
        <end position="20"/>
    </location>
</feature>
<protein>
    <submittedName>
        <fullName evidence="3">Uncharacterized protein</fullName>
    </submittedName>
</protein>
<name>K1R553_MAGGI</name>
<keyword evidence="2" id="KW-0812">Transmembrane</keyword>
<proteinExistence type="predicted"/>
<keyword evidence="2" id="KW-1133">Transmembrane helix</keyword>
<gene>
    <name evidence="3" type="ORF">CGI_10016182</name>
</gene>
<evidence type="ECO:0000256" key="2">
    <source>
        <dbReference type="SAM" id="Phobius"/>
    </source>
</evidence>